<dbReference type="Proteomes" id="UP000694394">
    <property type="component" value="Chromosome 16"/>
</dbReference>
<dbReference type="GO" id="GO:0004061">
    <property type="term" value="F:arylformamidase activity"/>
    <property type="evidence" value="ECO:0007669"/>
    <property type="project" value="TreeGrafter"/>
</dbReference>
<dbReference type="PANTHER" id="PTHR48081">
    <property type="entry name" value="AB HYDROLASE SUPERFAMILY PROTEIN C4A8.06C"/>
    <property type="match status" value="1"/>
</dbReference>
<sequence length="327" mass="36545">MDVRGDALGAPWKSMSAEELENQYSPSRWVVRLGAEEALRTYTQIGIEATRRARATRRSLLHIPYGDSTGETLDIYLPHKAPEGRRGGFGFCRRALGPAPPTRPLAFTAFPVFMFVHGGYWQCGSKDESAFMVEPLTAQGVAVVTVAYDIAPRGSLDQMVDQVTRSIAFVQKRYPRNEGIYLCGHSAGAQLAAMMLLADWTELGVTPNLKGFFLVSGVYDLEPILCTSQNAPLHLTLEDAQRNSPQLLMALTQPADPTCHVLVIVGQHDSPEFQRQSREFYQTLCQGGWKAAFEELRDVDHFEIIENLTQEDYVLTQIILKTIFQEF</sequence>
<keyword evidence="1" id="KW-0963">Cytoplasm</keyword>
<evidence type="ECO:0000256" key="1">
    <source>
        <dbReference type="ARBA" id="ARBA00022490"/>
    </source>
</evidence>
<evidence type="ECO:0000256" key="2">
    <source>
        <dbReference type="ARBA" id="ARBA00022801"/>
    </source>
</evidence>
<keyword evidence="3" id="KW-0823">Tryptophan catabolism</keyword>
<dbReference type="InterPro" id="IPR050300">
    <property type="entry name" value="GDXG_lipolytic_enzyme"/>
</dbReference>
<dbReference type="SUPFAM" id="SSF53474">
    <property type="entry name" value="alpha/beta-Hydrolases"/>
    <property type="match status" value="1"/>
</dbReference>
<dbReference type="Ensembl" id="ENSMICT00000050359.2">
    <property type="protein sequence ID" value="ENSMICP00000029793.1"/>
    <property type="gene ID" value="ENSMICG00000029017.2"/>
</dbReference>
<dbReference type="GO" id="GO:0019441">
    <property type="term" value="P:L-tryptophan catabolic process to kynurenine"/>
    <property type="evidence" value="ECO:0007669"/>
    <property type="project" value="Ensembl"/>
</dbReference>
<protein>
    <submittedName>
        <fullName evidence="6">Arylformamidase</fullName>
    </submittedName>
</protein>
<dbReference type="EMBL" id="ABDC03019835">
    <property type="status" value="NOT_ANNOTATED_CDS"/>
    <property type="molecule type" value="Genomic_DNA"/>
</dbReference>
<evidence type="ECO:0000313" key="6">
    <source>
        <dbReference type="Ensembl" id="ENSMICP00000029793.1"/>
    </source>
</evidence>
<evidence type="ECO:0000256" key="4">
    <source>
        <dbReference type="ARBA" id="ARBA00023242"/>
    </source>
</evidence>
<evidence type="ECO:0000313" key="7">
    <source>
        <dbReference type="Proteomes" id="UP000694394"/>
    </source>
</evidence>
<dbReference type="EMBL" id="ABDC03019834">
    <property type="status" value="NOT_ANNOTATED_CDS"/>
    <property type="molecule type" value="Genomic_DNA"/>
</dbReference>
<dbReference type="Gene3D" id="3.40.50.1820">
    <property type="entry name" value="alpha/beta hydrolase"/>
    <property type="match status" value="1"/>
</dbReference>
<dbReference type="FunFam" id="3.40.50.1820:FF:000134">
    <property type="entry name" value="Kynurenine formamidase"/>
    <property type="match status" value="1"/>
</dbReference>
<dbReference type="Pfam" id="PF07859">
    <property type="entry name" value="Abhydrolase_3"/>
    <property type="match status" value="1"/>
</dbReference>
<reference evidence="6" key="1">
    <citation type="submission" date="2016-12" db="EMBL/GenBank/DDBJ databases">
        <title>Mouse lemur reference genome and diversity panel.</title>
        <authorList>
            <person name="Harris R."/>
            <person name="Larsen P."/>
            <person name="Liu Y."/>
            <person name="Hughes D.S."/>
            <person name="Murali S."/>
            <person name="Raveendran M."/>
            <person name="Korchina V."/>
            <person name="Wang M."/>
            <person name="Jhangiani S."/>
            <person name="Bandaranaike D."/>
            <person name="Bellair M."/>
            <person name="Blankenburg K."/>
            <person name="Chao H."/>
            <person name="Dahdouli M."/>
            <person name="Dinh H."/>
            <person name="Doddapaneni H."/>
            <person name="English A."/>
            <person name="Firestine M."/>
            <person name="Gnanaolivu R."/>
            <person name="Gross S."/>
            <person name="Hernandez B."/>
            <person name="Javaid M."/>
            <person name="Jayaseelan J."/>
            <person name="Jones J."/>
            <person name="Khan Z."/>
            <person name="Kovar C."/>
            <person name="Kurapati P."/>
            <person name="Le B."/>
            <person name="Lee S."/>
            <person name="Li M."/>
            <person name="Mathew T."/>
            <person name="Narasimhan A."/>
            <person name="Ngo D."/>
            <person name="Nguyen L."/>
            <person name="Okwuonu G."/>
            <person name="Ongeri F."/>
            <person name="Osuji N."/>
            <person name="Pu L.-L."/>
            <person name="Puazo M."/>
            <person name="Quiroz J."/>
            <person name="Raj R."/>
            <person name="Rajbhandari K."/>
            <person name="Reid J.G."/>
            <person name="Santibanez J."/>
            <person name="Sexton D."/>
            <person name="Skinner E."/>
            <person name="Vee V."/>
            <person name="Weissenberger G."/>
            <person name="Wu Y."/>
            <person name="Xin Y."/>
            <person name="Han Y."/>
            <person name="Campbell C."/>
            <person name="Brown A."/>
            <person name="Sullivan B."/>
            <person name="Shelton J."/>
            <person name="Brown S."/>
            <person name="Dudchenko O."/>
            <person name="Machol I."/>
            <person name="Durand N."/>
            <person name="Shamim M."/>
            <person name="Lieberman A."/>
            <person name="Muzny D.M."/>
            <person name="Richards S."/>
            <person name="Yoder A."/>
            <person name="Worley K.C."/>
            <person name="Rogers J."/>
            <person name="Gibbs R.A."/>
        </authorList>
    </citation>
    <scope>NUCLEOTIDE SEQUENCE [LARGE SCALE GENOMIC DNA]</scope>
</reference>
<dbReference type="AlphaFoldDB" id="A0A8C5VXG2"/>
<dbReference type="PANTHER" id="PTHR48081:SF33">
    <property type="entry name" value="KYNURENINE FORMAMIDASE"/>
    <property type="match status" value="1"/>
</dbReference>
<feature type="domain" description="Alpha/beta hydrolase fold-3" evidence="5">
    <location>
        <begin position="114"/>
        <end position="301"/>
    </location>
</feature>
<gene>
    <name evidence="6" type="primary">AFMID</name>
</gene>
<evidence type="ECO:0000256" key="3">
    <source>
        <dbReference type="ARBA" id="ARBA00023079"/>
    </source>
</evidence>
<reference evidence="6" key="3">
    <citation type="submission" date="2025-09" db="UniProtKB">
        <authorList>
            <consortium name="Ensembl"/>
        </authorList>
    </citation>
    <scope>IDENTIFICATION</scope>
</reference>
<dbReference type="EMBL" id="ABDC03019833">
    <property type="status" value="NOT_ANNOTATED_CDS"/>
    <property type="molecule type" value="Genomic_DNA"/>
</dbReference>
<accession>A0A8C5VXG2</accession>
<keyword evidence="4" id="KW-0539">Nucleus</keyword>
<organism evidence="6 7">
    <name type="scientific">Microcebus murinus</name>
    <name type="common">Gray mouse lemur</name>
    <name type="synonym">Lemur murinus</name>
    <dbReference type="NCBI Taxonomy" id="30608"/>
    <lineage>
        <taxon>Eukaryota</taxon>
        <taxon>Metazoa</taxon>
        <taxon>Chordata</taxon>
        <taxon>Craniata</taxon>
        <taxon>Vertebrata</taxon>
        <taxon>Euteleostomi</taxon>
        <taxon>Mammalia</taxon>
        <taxon>Eutheria</taxon>
        <taxon>Euarchontoglires</taxon>
        <taxon>Primates</taxon>
        <taxon>Strepsirrhini</taxon>
        <taxon>Lemuriformes</taxon>
        <taxon>Cheirogaleidae</taxon>
        <taxon>Microcebus</taxon>
    </lineage>
</organism>
<keyword evidence="7" id="KW-1185">Reference proteome</keyword>
<keyword evidence="2" id="KW-0378">Hydrolase</keyword>
<proteinExistence type="predicted"/>
<dbReference type="InterPro" id="IPR029058">
    <property type="entry name" value="AB_hydrolase_fold"/>
</dbReference>
<dbReference type="InterPro" id="IPR013094">
    <property type="entry name" value="AB_hydrolase_3"/>
</dbReference>
<dbReference type="GO" id="GO:0005737">
    <property type="term" value="C:cytoplasm"/>
    <property type="evidence" value="ECO:0007669"/>
    <property type="project" value="Ensembl"/>
</dbReference>
<name>A0A8C5VXG2_MICMU</name>
<reference evidence="6" key="2">
    <citation type="submission" date="2025-08" db="UniProtKB">
        <authorList>
            <consortium name="Ensembl"/>
        </authorList>
    </citation>
    <scope>IDENTIFICATION</scope>
</reference>
<evidence type="ECO:0000259" key="5">
    <source>
        <dbReference type="Pfam" id="PF07859"/>
    </source>
</evidence>
<dbReference type="GeneTree" id="ENSGT00390000011093"/>